<organism evidence="8 9">
    <name type="scientific">Dimorphilus gyrociliatus</name>
    <dbReference type="NCBI Taxonomy" id="2664684"/>
    <lineage>
        <taxon>Eukaryota</taxon>
        <taxon>Metazoa</taxon>
        <taxon>Spiralia</taxon>
        <taxon>Lophotrochozoa</taxon>
        <taxon>Annelida</taxon>
        <taxon>Polychaeta</taxon>
        <taxon>Polychaeta incertae sedis</taxon>
        <taxon>Dinophilidae</taxon>
        <taxon>Dimorphilus</taxon>
    </lineage>
</organism>
<evidence type="ECO:0000256" key="6">
    <source>
        <dbReference type="SAM" id="MobiDB-lite"/>
    </source>
</evidence>
<comment type="subcellular location">
    <subcellularLocation>
        <location evidence="1">Cytoplasm</location>
    </subcellularLocation>
</comment>
<comment type="caution">
    <text evidence="8">The sequence shown here is derived from an EMBL/GenBank/DDBJ whole genome shotgun (WGS) entry which is preliminary data.</text>
</comment>
<evidence type="ECO:0000256" key="5">
    <source>
        <dbReference type="ARBA" id="ARBA00022782"/>
    </source>
</evidence>
<name>A0A7I8V5U8_9ANNE</name>
<feature type="compositionally biased region" description="Basic and acidic residues" evidence="6">
    <location>
        <begin position="208"/>
        <end position="217"/>
    </location>
</feature>
<dbReference type="InterPro" id="IPR006020">
    <property type="entry name" value="PTB/PI_dom"/>
</dbReference>
<dbReference type="OrthoDB" id="10069833at2759"/>
<evidence type="ECO:0000313" key="8">
    <source>
        <dbReference type="EMBL" id="CAD5111672.1"/>
    </source>
</evidence>
<evidence type="ECO:0000256" key="4">
    <source>
        <dbReference type="ARBA" id="ARBA00022553"/>
    </source>
</evidence>
<dbReference type="PANTHER" id="PTHR47695">
    <property type="entry name" value="PID DOMAIN-CONTAINING PROTEIN"/>
    <property type="match status" value="1"/>
</dbReference>
<feature type="domain" description="PID" evidence="7">
    <location>
        <begin position="37"/>
        <end position="172"/>
    </location>
</feature>
<dbReference type="CDD" id="cd01215">
    <property type="entry name" value="PTB_Dab"/>
    <property type="match status" value="1"/>
</dbReference>
<evidence type="ECO:0000256" key="3">
    <source>
        <dbReference type="ARBA" id="ARBA00022490"/>
    </source>
</evidence>
<proteinExistence type="predicted"/>
<dbReference type="GO" id="GO:0005737">
    <property type="term" value="C:cytoplasm"/>
    <property type="evidence" value="ECO:0007669"/>
    <property type="project" value="UniProtKB-SubCell"/>
</dbReference>
<feature type="compositionally biased region" description="Polar residues" evidence="6">
    <location>
        <begin position="468"/>
        <end position="492"/>
    </location>
</feature>
<dbReference type="Gene3D" id="2.30.29.30">
    <property type="entry name" value="Pleckstrin-homology domain (PH domain)/Phosphotyrosine-binding domain (PTB)"/>
    <property type="match status" value="1"/>
</dbReference>
<dbReference type="SUPFAM" id="SSF50729">
    <property type="entry name" value="PH domain-like"/>
    <property type="match status" value="1"/>
</dbReference>
<dbReference type="EMBL" id="CAJFCJ010000002">
    <property type="protein sequence ID" value="CAD5111672.1"/>
    <property type="molecule type" value="Genomic_DNA"/>
</dbReference>
<dbReference type="Pfam" id="PF00640">
    <property type="entry name" value="PID"/>
    <property type="match status" value="1"/>
</dbReference>
<feature type="region of interest" description="Disordered" evidence="6">
    <location>
        <begin position="408"/>
        <end position="492"/>
    </location>
</feature>
<keyword evidence="2" id="KW-0217">Developmental protein</keyword>
<keyword evidence="5" id="KW-0221">Differentiation</keyword>
<feature type="compositionally biased region" description="Acidic residues" evidence="6">
    <location>
        <begin position="173"/>
        <end position="185"/>
    </location>
</feature>
<feature type="compositionally biased region" description="Polar residues" evidence="6">
    <location>
        <begin position="433"/>
        <end position="443"/>
    </location>
</feature>
<feature type="region of interest" description="Disordered" evidence="6">
    <location>
        <begin position="172"/>
        <end position="303"/>
    </location>
</feature>
<keyword evidence="9" id="KW-1185">Reference proteome</keyword>
<keyword evidence="4" id="KW-0597">Phosphoprotein</keyword>
<evidence type="ECO:0000259" key="7">
    <source>
        <dbReference type="PROSITE" id="PS01179"/>
    </source>
</evidence>
<evidence type="ECO:0000256" key="2">
    <source>
        <dbReference type="ARBA" id="ARBA00022473"/>
    </source>
</evidence>
<dbReference type="GO" id="GO:0030154">
    <property type="term" value="P:cell differentiation"/>
    <property type="evidence" value="ECO:0007669"/>
    <property type="project" value="UniProtKB-KW"/>
</dbReference>
<sequence>MLLNLKINRNRTQYLIENSPAAITMKKKKAPLNRFEGEGVDFKAKLIGHEEVAEPRGDKICVDTMNKLKFIAQQNLRGSGIHKPRIILNINLTGLQILDEKSRAVLHQHHVHRISFISRDPNDARAFGYIYGKDDGKHEYFGIKTMQAADQVVTALKDLFQVVYELKKKEIEGTEETAESKEEEEASVKTNKTDSESGGASGTADLPQKPEEKKEDNLLDMFGGLGLSKESPTSAPEPWNTPTPQSNPSAHPAFPVSFDDDKQQAAIQQQQTQQPQQPQQQQKQQNLDQGMPTFKNPPPFENLDEDAGGSALAFKPVDLPTFNDPFKTTNPPIPSKGTGISSQPIFSASSDSAFNAFPAPTTNSMIGSMNTTNAMPFNSNPASGTMNNMNNFGFGNAPAFGGPPAFNNTSFMQMNNHQPFPVQQSGPPPVPQRNTTQPENVLQPTVGAISDPFSSLDPLGKPEKTMFKKNSPSINDMQTSTAPLAQNSNPFA</sequence>
<dbReference type="Proteomes" id="UP000549394">
    <property type="component" value="Unassembled WGS sequence"/>
</dbReference>
<protein>
    <submittedName>
        <fullName evidence="8">DgyrCDS961</fullName>
    </submittedName>
</protein>
<gene>
    <name evidence="8" type="ORF">DGYR_LOCUS930</name>
</gene>
<reference evidence="8 9" key="1">
    <citation type="submission" date="2020-08" db="EMBL/GenBank/DDBJ databases">
        <authorList>
            <person name="Hejnol A."/>
        </authorList>
    </citation>
    <scope>NUCLEOTIDE SEQUENCE [LARGE SCALE GENOMIC DNA]</scope>
</reference>
<feature type="compositionally biased region" description="Low complexity" evidence="6">
    <location>
        <begin position="264"/>
        <end position="285"/>
    </location>
</feature>
<accession>A0A7I8V5U8</accession>
<dbReference type="InterPro" id="IPR011993">
    <property type="entry name" value="PH-like_dom_sf"/>
</dbReference>
<dbReference type="AlphaFoldDB" id="A0A7I8V5U8"/>
<evidence type="ECO:0000313" key="9">
    <source>
        <dbReference type="Proteomes" id="UP000549394"/>
    </source>
</evidence>
<feature type="compositionally biased region" description="Polar residues" evidence="6">
    <location>
        <begin position="230"/>
        <end position="249"/>
    </location>
</feature>
<evidence type="ECO:0000256" key="1">
    <source>
        <dbReference type="ARBA" id="ARBA00004496"/>
    </source>
</evidence>
<dbReference type="PANTHER" id="PTHR47695:SF3">
    <property type="entry name" value="PID DOMAIN-CONTAINING PROTEIN"/>
    <property type="match status" value="1"/>
</dbReference>
<dbReference type="InterPro" id="IPR048561">
    <property type="entry name" value="Dab_PTB"/>
</dbReference>
<keyword evidence="3" id="KW-0963">Cytoplasm</keyword>
<dbReference type="PROSITE" id="PS01179">
    <property type="entry name" value="PID"/>
    <property type="match status" value="1"/>
</dbReference>
<dbReference type="SMART" id="SM00462">
    <property type="entry name" value="PTB"/>
    <property type="match status" value="1"/>
</dbReference>